<dbReference type="GO" id="GO:0016887">
    <property type="term" value="F:ATP hydrolysis activity"/>
    <property type="evidence" value="ECO:0007669"/>
    <property type="project" value="InterPro"/>
</dbReference>
<dbReference type="InterPro" id="IPR044492">
    <property type="entry name" value="P_typ_ATPase_HD_dom"/>
</dbReference>
<keyword evidence="3" id="KW-0597">Phosphoprotein</keyword>
<evidence type="ECO:0000256" key="9">
    <source>
        <dbReference type="ARBA" id="ARBA00022967"/>
    </source>
</evidence>
<evidence type="ECO:0000256" key="10">
    <source>
        <dbReference type="ARBA" id="ARBA00022989"/>
    </source>
</evidence>
<dbReference type="PROSITE" id="PS01229">
    <property type="entry name" value="COF_2"/>
    <property type="match status" value="1"/>
</dbReference>
<accession>A0A0N4UVL7</accession>
<proteinExistence type="inferred from homology"/>
<evidence type="ECO:0000256" key="3">
    <source>
        <dbReference type="ARBA" id="ARBA00022553"/>
    </source>
</evidence>
<dbReference type="GO" id="GO:0015203">
    <property type="term" value="F:polyamine transmembrane transporter activity"/>
    <property type="evidence" value="ECO:0007669"/>
    <property type="project" value="TreeGrafter"/>
</dbReference>
<dbReference type="Gene3D" id="2.70.150.10">
    <property type="entry name" value="Calcium-transporting ATPase, cytoplasmic transduction domain A"/>
    <property type="match status" value="1"/>
</dbReference>
<dbReference type="NCBIfam" id="TIGR01494">
    <property type="entry name" value="ATPase_P-type"/>
    <property type="match status" value="3"/>
</dbReference>
<reference evidence="19" key="1">
    <citation type="submission" date="2017-02" db="UniProtKB">
        <authorList>
            <consortium name="WormBaseParasite"/>
        </authorList>
    </citation>
    <scope>IDENTIFICATION</scope>
</reference>
<feature type="transmembrane region" description="Helical" evidence="13">
    <location>
        <begin position="1017"/>
        <end position="1037"/>
    </location>
</feature>
<evidence type="ECO:0000259" key="14">
    <source>
        <dbReference type="Pfam" id="PF00122"/>
    </source>
</evidence>
<dbReference type="SUPFAM" id="SSF56784">
    <property type="entry name" value="HAD-like"/>
    <property type="match status" value="1"/>
</dbReference>
<dbReference type="STRING" id="51028.A0A0N4UVL7"/>
<dbReference type="EMBL" id="UXUI01007182">
    <property type="protein sequence ID" value="VDD86058.1"/>
    <property type="molecule type" value="Genomic_DNA"/>
</dbReference>
<protein>
    <recommendedName>
        <fullName evidence="13">Cation-transporting ATPase</fullName>
        <ecNumber evidence="13">7.2.2.-</ecNumber>
    </recommendedName>
</protein>
<dbReference type="Gene3D" id="3.40.50.1000">
    <property type="entry name" value="HAD superfamily/HAD-like"/>
    <property type="match status" value="2"/>
</dbReference>
<name>A0A0N4UVL7_ENTVE</name>
<feature type="transmembrane region" description="Helical" evidence="13">
    <location>
        <begin position="183"/>
        <end position="201"/>
    </location>
</feature>
<comment type="catalytic activity">
    <reaction evidence="12 13">
        <text>ATP + H2O = ADP + phosphate + H(+)</text>
        <dbReference type="Rhea" id="RHEA:13065"/>
        <dbReference type="ChEBI" id="CHEBI:15377"/>
        <dbReference type="ChEBI" id="CHEBI:15378"/>
        <dbReference type="ChEBI" id="CHEBI:30616"/>
        <dbReference type="ChEBI" id="CHEBI:43474"/>
        <dbReference type="ChEBI" id="CHEBI:456216"/>
    </reaction>
</comment>
<evidence type="ECO:0000256" key="4">
    <source>
        <dbReference type="ARBA" id="ARBA00022692"/>
    </source>
</evidence>
<dbReference type="Pfam" id="PF00690">
    <property type="entry name" value="Cation_ATPase_N"/>
    <property type="match status" value="1"/>
</dbReference>
<dbReference type="AlphaFoldDB" id="A0A0N4UVL7"/>
<dbReference type="Gene3D" id="3.40.1110.10">
    <property type="entry name" value="Calcium-transporting ATPase, cytoplasmic domain N"/>
    <property type="match status" value="1"/>
</dbReference>
<dbReference type="PROSITE" id="PS00154">
    <property type="entry name" value="ATPASE_E1_E2"/>
    <property type="match status" value="1"/>
</dbReference>
<dbReference type="GO" id="GO:0005524">
    <property type="term" value="F:ATP binding"/>
    <property type="evidence" value="ECO:0007669"/>
    <property type="project" value="UniProtKB-UniRule"/>
</dbReference>
<keyword evidence="6 13" id="KW-0547">Nucleotide-binding</keyword>
<keyword evidence="18" id="KW-1185">Reference proteome</keyword>
<evidence type="ECO:0000313" key="17">
    <source>
        <dbReference type="EMBL" id="VDD86058.1"/>
    </source>
</evidence>
<dbReference type="InterPro" id="IPR004014">
    <property type="entry name" value="ATPase_P-typ_cation-transptr_N"/>
</dbReference>
<dbReference type="PRINTS" id="PR00119">
    <property type="entry name" value="CATATPASE"/>
</dbReference>
<dbReference type="InterPro" id="IPR023298">
    <property type="entry name" value="ATPase_P-typ_TM_dom_sf"/>
</dbReference>
<dbReference type="InterPro" id="IPR001757">
    <property type="entry name" value="P_typ_ATPase"/>
</dbReference>
<dbReference type="SUPFAM" id="SSF81665">
    <property type="entry name" value="Calcium ATPase, transmembrane domain M"/>
    <property type="match status" value="1"/>
</dbReference>
<comment type="subcellular location">
    <subcellularLocation>
        <location evidence="1 13">Membrane</location>
        <topology evidence="1 13">Multi-pass membrane protein</topology>
    </subcellularLocation>
</comment>
<keyword evidence="10 13" id="KW-1133">Transmembrane helix</keyword>
<keyword evidence="5 13" id="KW-0479">Metal-binding</keyword>
<feature type="transmembrane region" description="Helical" evidence="13">
    <location>
        <begin position="1049"/>
        <end position="1068"/>
    </location>
</feature>
<evidence type="ECO:0000313" key="18">
    <source>
        <dbReference type="Proteomes" id="UP000274131"/>
    </source>
</evidence>
<evidence type="ECO:0000259" key="15">
    <source>
        <dbReference type="Pfam" id="PF00690"/>
    </source>
</evidence>
<evidence type="ECO:0000256" key="11">
    <source>
        <dbReference type="ARBA" id="ARBA00023136"/>
    </source>
</evidence>
<dbReference type="FunFam" id="1.20.1110.10:FF:000023">
    <property type="entry name" value="Cation-transporting ATPase"/>
    <property type="match status" value="1"/>
</dbReference>
<dbReference type="Gene3D" id="1.20.1110.10">
    <property type="entry name" value="Calcium-transporting ATPase, transmembrane domain"/>
    <property type="match status" value="2"/>
</dbReference>
<dbReference type="InterPro" id="IPR006544">
    <property type="entry name" value="P-type_TPase_V"/>
</dbReference>
<feature type="transmembrane region" description="Helical" evidence="13">
    <location>
        <begin position="905"/>
        <end position="927"/>
    </location>
</feature>
<dbReference type="InterPro" id="IPR036412">
    <property type="entry name" value="HAD-like_sf"/>
</dbReference>
<keyword evidence="9 13" id="KW-1278">Translocase</keyword>
<dbReference type="Pfam" id="PF13246">
    <property type="entry name" value="Cation_ATPase"/>
    <property type="match status" value="1"/>
</dbReference>
<feature type="transmembrane region" description="Helical" evidence="13">
    <location>
        <begin position="971"/>
        <end position="997"/>
    </location>
</feature>
<dbReference type="PANTHER" id="PTHR45630:SF8">
    <property type="entry name" value="CATION-TRANSPORTING ATPASE"/>
    <property type="match status" value="1"/>
</dbReference>
<evidence type="ECO:0000259" key="16">
    <source>
        <dbReference type="Pfam" id="PF12409"/>
    </source>
</evidence>
<feature type="transmembrane region" description="Helical" evidence="13">
    <location>
        <begin position="6"/>
        <end position="24"/>
    </location>
</feature>
<dbReference type="EC" id="7.2.2.-" evidence="13"/>
<dbReference type="GO" id="GO:0006874">
    <property type="term" value="P:intracellular calcium ion homeostasis"/>
    <property type="evidence" value="ECO:0007669"/>
    <property type="project" value="TreeGrafter"/>
</dbReference>
<dbReference type="InterPro" id="IPR047819">
    <property type="entry name" value="P5A-ATPase_N"/>
</dbReference>
<dbReference type="GO" id="GO:0046872">
    <property type="term" value="F:metal ion binding"/>
    <property type="evidence" value="ECO:0007669"/>
    <property type="project" value="UniProtKB-UniRule"/>
</dbReference>
<evidence type="ECO:0000256" key="5">
    <source>
        <dbReference type="ARBA" id="ARBA00022723"/>
    </source>
</evidence>
<evidence type="ECO:0000256" key="1">
    <source>
        <dbReference type="ARBA" id="ARBA00004141"/>
    </source>
</evidence>
<keyword evidence="7 13" id="KW-0067">ATP-binding</keyword>
<dbReference type="CDD" id="cd07542">
    <property type="entry name" value="P-type_ATPase_cation"/>
    <property type="match status" value="1"/>
</dbReference>
<dbReference type="FunFam" id="3.40.50.1000:FF:000068">
    <property type="entry name" value="Cation-transporting ATPase"/>
    <property type="match status" value="1"/>
</dbReference>
<dbReference type="InterPro" id="IPR059000">
    <property type="entry name" value="ATPase_P-type_domA"/>
</dbReference>
<dbReference type="InterPro" id="IPR023214">
    <property type="entry name" value="HAD_sf"/>
</dbReference>
<dbReference type="InterPro" id="IPR008250">
    <property type="entry name" value="ATPase_P-typ_transduc_dom_A_sf"/>
</dbReference>
<gene>
    <name evidence="17" type="ORF">EVEC_LOCUS1201</name>
</gene>
<dbReference type="GO" id="GO:0019829">
    <property type="term" value="F:ATPase-coupled monoatomic cation transmembrane transporter activity"/>
    <property type="evidence" value="ECO:0007669"/>
    <property type="project" value="UniProtKB-UniRule"/>
</dbReference>
<dbReference type="GO" id="GO:0016020">
    <property type="term" value="C:membrane"/>
    <property type="evidence" value="ECO:0007669"/>
    <property type="project" value="UniProtKB-SubCell"/>
</dbReference>
<evidence type="ECO:0000256" key="7">
    <source>
        <dbReference type="ARBA" id="ARBA00022840"/>
    </source>
</evidence>
<dbReference type="SFLD" id="SFLDF00027">
    <property type="entry name" value="p-type_atpase"/>
    <property type="match status" value="1"/>
</dbReference>
<feature type="transmembrane region" description="Helical" evidence="13">
    <location>
        <begin position="153"/>
        <end position="177"/>
    </location>
</feature>
<dbReference type="PANTHER" id="PTHR45630">
    <property type="entry name" value="CATION-TRANSPORTING ATPASE-RELATED"/>
    <property type="match status" value="1"/>
</dbReference>
<evidence type="ECO:0000256" key="13">
    <source>
        <dbReference type="RuleBase" id="RU362082"/>
    </source>
</evidence>
<comment type="similarity">
    <text evidence="2 13">Belongs to the cation transport ATPase (P-type) (TC 3.A.3) family. Type V subfamily.</text>
</comment>
<dbReference type="InterPro" id="IPR023299">
    <property type="entry name" value="ATPase_P-typ_cyto_dom_N"/>
</dbReference>
<dbReference type="InterPro" id="IPR047821">
    <property type="entry name" value="P5B-type_ATPase"/>
</dbReference>
<dbReference type="GO" id="GO:0015662">
    <property type="term" value="F:P-type ion transporter activity"/>
    <property type="evidence" value="ECO:0007669"/>
    <property type="project" value="InterPro"/>
</dbReference>
<keyword evidence="8 13" id="KW-0460">Magnesium</keyword>
<evidence type="ECO:0000256" key="6">
    <source>
        <dbReference type="ARBA" id="ARBA00022741"/>
    </source>
</evidence>
<feature type="transmembrane region" description="Helical" evidence="13">
    <location>
        <begin position="393"/>
        <end position="413"/>
    </location>
</feature>
<feature type="transmembrane region" description="Helical" evidence="13">
    <location>
        <begin position="354"/>
        <end position="378"/>
    </location>
</feature>
<evidence type="ECO:0000313" key="19">
    <source>
        <dbReference type="WBParaSite" id="EVEC_0000149301-mRNA-1"/>
    </source>
</evidence>
<dbReference type="SFLD" id="SFLDS00003">
    <property type="entry name" value="Haloacid_Dehalogenase"/>
    <property type="match status" value="1"/>
</dbReference>
<organism evidence="19">
    <name type="scientific">Enterobius vermicularis</name>
    <name type="common">Human pinworm</name>
    <dbReference type="NCBI Taxonomy" id="51028"/>
    <lineage>
        <taxon>Eukaryota</taxon>
        <taxon>Metazoa</taxon>
        <taxon>Ecdysozoa</taxon>
        <taxon>Nematoda</taxon>
        <taxon>Chromadorea</taxon>
        <taxon>Rhabditida</taxon>
        <taxon>Spirurina</taxon>
        <taxon>Oxyuridomorpha</taxon>
        <taxon>Oxyuroidea</taxon>
        <taxon>Oxyuridae</taxon>
        <taxon>Enterobius</taxon>
    </lineage>
</organism>
<feature type="domain" description="P-type ATPase A" evidence="14">
    <location>
        <begin position="219"/>
        <end position="340"/>
    </location>
</feature>
<sequence>MFDSLAAFTWLLTLCSLGILRLILHWYPKLLVSFTASRCPFSTADHILIRDDHMTFTYVKVRHKTSGTDGFLAIPCGNFCMNDVDSLRYFTYKKVLYIWCHHLTRFLPVESLDCEIVLSRFHELAETGLSDNDVSRRISMYGKNLIAVNLKPILVLLFKEVISPFYIFQIFSVSIWYSDEYEIYASIIVLMSVLSISMDVYQTRKQEKDLRSMVHSSAVVEVVRNKGKIQTVDSEELVPGDVIIIPPHGCTMQCDAVLLNGTVIVNESMLTGESVPVTKVALPCTDEDSSSLFSFKEHSRHTLFCGTQVLQTRYYIGRSVKAVVLRTAFATLKGQLVRSIMYPKPVDFRFTKDLFKFVGFLACIAACGFVYTTALMIMRGSSWRKCLVRSLDIITIVVPPALPAAMSVGMIAAKIRLRKKHIFCISPSTINTCGAINTVCFDKTGTLTEDGLDFYCVRPLRQEEDGGCPGFDIELKSFSASEMSHYGEFVKAISTCHSLTRIDGELRGDPLDLVLFRNTGWVLDETVEKGLDETARFDVIQPTVVRSVPGHFGFEEEIELGVIRQFTFRSLSPSSESYSSSLQRMSVIVHNPKDPARCMTLYCKGSPEMVASLCRPETIPSNYLNVVTEYAQHGYRLIAVARRKLDLSFVKTQKVECELEMLGLTVMENRLKNQTIGVIHQLNKAHIRPIMITGDNLLTALSVARECGIIKPTKRAYIVETANVDDKLSGARKILVLKQAYNYILFLFLLKAVSSSSEIVDDSSSTLDIESCNFIESTYQLAISGPSFSVVCNEYPELLDKLVTVCDVYARMSPEQKQFLVNKLQQVDYTVAMCGDGANDCAALKAAHAGISLSDAEASIAAPFTSKIPDIRCVLLIIREGESALDFFLFGSEKGRAALVTSFGVFKYMAGYSLTQFITILQLYWLGSNLTDFQFLYIDMALVTLVALFFGNTPSCAKISILPPPTRLLSLASSLSVVGQLAIIIFFQLFLFVYTANQPWFFPFTAPFENMDEDKRSLQGTAIFSVSMFQYLALAVVYSKGFPYRKTLFSNLPLFVSLVILTLVSTWLCLYPPEAASRFMEFDPIPEFGYRVFILIIAFCSAVCSYLYETYFIDHLILNAREKWRRKRHTKMESAGMSSYEKILLAVGNDVSWVTSSTNFRNNVYTPSHSEYLSTTVLLSNSAISQPSLSDGGFSNGDVCKDTCMDGDDDAQF</sequence>
<dbReference type="InterPro" id="IPR018303">
    <property type="entry name" value="ATPase_P-typ_P_site"/>
</dbReference>
<reference evidence="17 18" key="2">
    <citation type="submission" date="2018-10" db="EMBL/GenBank/DDBJ databases">
        <authorList>
            <consortium name="Pathogen Informatics"/>
        </authorList>
    </citation>
    <scope>NUCLEOTIDE SEQUENCE [LARGE SCALE GENOMIC DNA]</scope>
</reference>
<keyword evidence="11 13" id="KW-0472">Membrane</keyword>
<dbReference type="Pfam" id="PF00122">
    <property type="entry name" value="E1-E2_ATPase"/>
    <property type="match status" value="1"/>
</dbReference>
<dbReference type="Proteomes" id="UP000274131">
    <property type="component" value="Unassembled WGS sequence"/>
</dbReference>
<dbReference type="SFLD" id="SFLDG00002">
    <property type="entry name" value="C1.7:_P-type_atpase_like"/>
    <property type="match status" value="1"/>
</dbReference>
<evidence type="ECO:0000256" key="8">
    <source>
        <dbReference type="ARBA" id="ARBA00022842"/>
    </source>
</evidence>
<evidence type="ECO:0000256" key="12">
    <source>
        <dbReference type="ARBA" id="ARBA00049360"/>
    </source>
</evidence>
<dbReference type="WBParaSite" id="EVEC_0000149301-mRNA-1">
    <property type="protein sequence ID" value="EVEC_0000149301-mRNA-1"/>
    <property type="gene ID" value="EVEC_0000149301"/>
</dbReference>
<feature type="domain" description="Cation-transporting P-type ATPase N-terminal" evidence="15">
    <location>
        <begin position="111"/>
        <end position="175"/>
    </location>
</feature>
<dbReference type="OrthoDB" id="48943at2759"/>
<keyword evidence="4 13" id="KW-0812">Transmembrane</keyword>
<feature type="transmembrane region" description="Helical" evidence="13">
    <location>
        <begin position="1088"/>
        <end position="1108"/>
    </location>
</feature>
<dbReference type="SUPFAM" id="SSF81653">
    <property type="entry name" value="Calcium ATPase, transduction domain A"/>
    <property type="match status" value="1"/>
</dbReference>
<dbReference type="Pfam" id="PF12409">
    <property type="entry name" value="P5-ATPase"/>
    <property type="match status" value="1"/>
</dbReference>
<dbReference type="NCBIfam" id="TIGR01657">
    <property type="entry name" value="P-ATPase-V"/>
    <property type="match status" value="1"/>
</dbReference>
<feature type="domain" description="P5B-type ATPase N-terminal" evidence="16">
    <location>
        <begin position="7"/>
        <end position="99"/>
    </location>
</feature>
<evidence type="ECO:0000256" key="2">
    <source>
        <dbReference type="ARBA" id="ARBA00006000"/>
    </source>
</evidence>